<dbReference type="Pfam" id="PF02894">
    <property type="entry name" value="GFO_IDH_MocA_C"/>
    <property type="match status" value="2"/>
</dbReference>
<organism evidence="3">
    <name type="scientific">marine sediment metagenome</name>
    <dbReference type="NCBI Taxonomy" id="412755"/>
    <lineage>
        <taxon>unclassified sequences</taxon>
        <taxon>metagenomes</taxon>
        <taxon>ecological metagenomes</taxon>
    </lineage>
</organism>
<comment type="caution">
    <text evidence="3">The sequence shown here is derived from an EMBL/GenBank/DDBJ whole genome shotgun (WGS) entry which is preliminary data.</text>
</comment>
<evidence type="ECO:0000259" key="2">
    <source>
        <dbReference type="Pfam" id="PF02894"/>
    </source>
</evidence>
<feature type="domain" description="Gfo/Idh/MocA-like oxidoreductase C-terminal" evidence="2">
    <location>
        <begin position="6"/>
        <end position="51"/>
    </location>
</feature>
<sequence>EHYDGGRTYMARWNRLKRFSGGLWIHKGSHDFDAINWLLEGAHPIRVSCMGNVAVLNEKGLPFQLRDGVKPGPNCAHCAYLAECPDVFGRRLLYNEETRHHMKDREAMFGDKAATIDGYHKDECMYLSEKDTHDHGFAIVEYDTGALAMHSECFVTSITDRRYILDGALGNGYASVHGNKIEVSPRWSKDRTTHQISRGSGGHGGSDPKMCKEFIECILKDRRMTASGIDGAWSVAIGQACELARAEARMVNISETLDADSDLLKG</sequence>
<evidence type="ECO:0000313" key="3">
    <source>
        <dbReference type="EMBL" id="GAF70899.1"/>
    </source>
</evidence>
<feature type="non-terminal residue" evidence="3">
    <location>
        <position position="1"/>
    </location>
</feature>
<dbReference type="Gene3D" id="3.30.360.10">
    <property type="entry name" value="Dihydrodipicolinate Reductase, domain 2"/>
    <property type="match status" value="1"/>
</dbReference>
<dbReference type="InterPro" id="IPR004104">
    <property type="entry name" value="Gfo/Idh/MocA-like_OxRdtase_C"/>
</dbReference>
<reference evidence="3" key="1">
    <citation type="journal article" date="2014" name="Front. Microbiol.">
        <title>High frequency of phylogenetically diverse reductive dehalogenase-homologous genes in deep subseafloor sedimentary metagenomes.</title>
        <authorList>
            <person name="Kawai M."/>
            <person name="Futagami T."/>
            <person name="Toyoda A."/>
            <person name="Takaki Y."/>
            <person name="Nishi S."/>
            <person name="Hori S."/>
            <person name="Arai W."/>
            <person name="Tsubouchi T."/>
            <person name="Morono Y."/>
            <person name="Uchiyama I."/>
            <person name="Ito T."/>
            <person name="Fujiyama A."/>
            <person name="Inagaki F."/>
            <person name="Takami H."/>
        </authorList>
    </citation>
    <scope>NUCLEOTIDE SEQUENCE</scope>
    <source>
        <strain evidence="3">Expedition CK06-06</strain>
    </source>
</reference>
<dbReference type="EMBL" id="BARS01005279">
    <property type="protein sequence ID" value="GAF70899.1"/>
    <property type="molecule type" value="Genomic_DNA"/>
</dbReference>
<evidence type="ECO:0000256" key="1">
    <source>
        <dbReference type="SAM" id="MobiDB-lite"/>
    </source>
</evidence>
<protein>
    <recommendedName>
        <fullName evidence="2">Gfo/Idh/MocA-like oxidoreductase C-terminal domain-containing protein</fullName>
    </recommendedName>
</protein>
<gene>
    <name evidence="3" type="ORF">S01H1_10333</name>
</gene>
<dbReference type="AlphaFoldDB" id="X0RPX4"/>
<feature type="domain" description="Gfo/Idh/MocA-like oxidoreductase C-terminal" evidence="2">
    <location>
        <begin position="107"/>
        <end position="252"/>
    </location>
</feature>
<name>X0RPX4_9ZZZZ</name>
<proteinExistence type="predicted"/>
<accession>X0RPX4</accession>
<feature type="region of interest" description="Disordered" evidence="1">
    <location>
        <begin position="188"/>
        <end position="207"/>
    </location>
</feature>
<dbReference type="SUPFAM" id="SSF55347">
    <property type="entry name" value="Glyceraldehyde-3-phosphate dehydrogenase-like, C-terminal domain"/>
    <property type="match status" value="1"/>
</dbReference>